<feature type="domain" description="Major facilitator superfamily (MFS) profile" evidence="8">
    <location>
        <begin position="15"/>
        <end position="463"/>
    </location>
</feature>
<evidence type="ECO:0000256" key="7">
    <source>
        <dbReference type="SAM" id="Phobius"/>
    </source>
</evidence>
<feature type="transmembrane region" description="Helical" evidence="7">
    <location>
        <begin position="358"/>
        <end position="380"/>
    </location>
</feature>
<dbReference type="InterPro" id="IPR036259">
    <property type="entry name" value="MFS_trans_sf"/>
</dbReference>
<dbReference type="CDD" id="cd17503">
    <property type="entry name" value="MFS_LmrB_MDR_like"/>
    <property type="match status" value="1"/>
</dbReference>
<dbReference type="Gene3D" id="1.20.1250.20">
    <property type="entry name" value="MFS general substrate transporter like domains"/>
    <property type="match status" value="1"/>
</dbReference>
<keyword evidence="10" id="KW-1185">Reference proteome</keyword>
<keyword evidence="5 7" id="KW-1133">Transmembrane helix</keyword>
<dbReference type="EMBL" id="CP090978">
    <property type="protein sequence ID" value="UJF35757.1"/>
    <property type="molecule type" value="Genomic_DNA"/>
</dbReference>
<dbReference type="InterPro" id="IPR020846">
    <property type="entry name" value="MFS_dom"/>
</dbReference>
<dbReference type="InterPro" id="IPR011701">
    <property type="entry name" value="MFS"/>
</dbReference>
<keyword evidence="2" id="KW-0813">Transport</keyword>
<feature type="transmembrane region" description="Helical" evidence="7">
    <location>
        <begin position="12"/>
        <end position="33"/>
    </location>
</feature>
<reference evidence="9 10" key="1">
    <citation type="journal article" date="2024" name="Int. J. Syst. Evol. Microbiol.">
        <title>Paenibacillus hexagrammi sp. nov., a novel bacterium isolated from the gut content of Hexagrammos agrammus.</title>
        <authorList>
            <person name="Jung H.K."/>
            <person name="Kim D.G."/>
            <person name="Zin H."/>
            <person name="Park J."/>
            <person name="Jung H."/>
            <person name="Kim Y.O."/>
            <person name="Kong H.J."/>
            <person name="Kim J.W."/>
            <person name="Kim Y.S."/>
        </authorList>
    </citation>
    <scope>NUCLEOTIDE SEQUENCE [LARGE SCALE GENOMIC DNA]</scope>
    <source>
        <strain evidence="9 10">YPD9-1</strain>
    </source>
</reference>
<feature type="transmembrane region" description="Helical" evidence="7">
    <location>
        <begin position="440"/>
        <end position="458"/>
    </location>
</feature>
<dbReference type="SUPFAM" id="SSF103473">
    <property type="entry name" value="MFS general substrate transporter"/>
    <property type="match status" value="1"/>
</dbReference>
<feature type="transmembrane region" description="Helical" evidence="7">
    <location>
        <begin position="111"/>
        <end position="131"/>
    </location>
</feature>
<evidence type="ECO:0000256" key="2">
    <source>
        <dbReference type="ARBA" id="ARBA00022448"/>
    </source>
</evidence>
<feature type="transmembrane region" description="Helical" evidence="7">
    <location>
        <begin position="334"/>
        <end position="352"/>
    </location>
</feature>
<organism evidence="9 10">
    <name type="scientific">Paenibacillus hexagrammi</name>
    <dbReference type="NCBI Taxonomy" id="2908839"/>
    <lineage>
        <taxon>Bacteria</taxon>
        <taxon>Bacillati</taxon>
        <taxon>Bacillota</taxon>
        <taxon>Bacilli</taxon>
        <taxon>Bacillales</taxon>
        <taxon>Paenibacillaceae</taxon>
        <taxon>Paenibacillus</taxon>
    </lineage>
</organism>
<sequence>MENKESIPSYNRVTLVAILLAGTFVALLNQTLMNTAIPQVMKDLNITPGTAQWLTTVFMLINGIMIPVSAFLIERFSTRRLFLTAITIFAFGTIVGGFAHSFPMLMAGRVIQASGAGVMMPLMQTVFLIIFPKEKRGQVMGMVGLAIAFAPAIGPTLSGWLLEHYSWRVLFYVLFPIAVIDLIAAALLLKNVTRLTNPKVDIPSIILSSFGFGGLLFGFSNAGDMGWGSAQVLISLLVGAVALFFFIARQLKMERPMLEFRIFGNFIFTLTTILTMIVFMAMIAAELLLPMYMQEMRGYSSLQSGLMLLPGAIVMGIMNPIGGKIFDRYGARGLAIIGFSIVTVTTFMMYGLSISTPYAAVMLIYAVRMLGISMVMMPVTTAGLNQIPQHLIPHASAMGNTMRMMAGSIGTAILVTVMTATSKQSAVGHAEAMIHGVNNAFMVSGFLALAGLIGAFFIKKRSIEKSGKTAAPVPATET</sequence>
<feature type="transmembrane region" description="Helical" evidence="7">
    <location>
        <begin position="200"/>
        <end position="219"/>
    </location>
</feature>
<feature type="transmembrane region" description="Helical" evidence="7">
    <location>
        <begin position="305"/>
        <end position="322"/>
    </location>
</feature>
<keyword evidence="3" id="KW-1003">Cell membrane</keyword>
<feature type="transmembrane region" description="Helical" evidence="7">
    <location>
        <begin position="260"/>
        <end position="285"/>
    </location>
</feature>
<evidence type="ECO:0000256" key="3">
    <source>
        <dbReference type="ARBA" id="ARBA00022475"/>
    </source>
</evidence>
<feature type="transmembrane region" description="Helical" evidence="7">
    <location>
        <begin position="169"/>
        <end position="188"/>
    </location>
</feature>
<evidence type="ECO:0000313" key="10">
    <source>
        <dbReference type="Proteomes" id="UP001649230"/>
    </source>
</evidence>
<comment type="subcellular location">
    <subcellularLocation>
        <location evidence="1">Cell membrane</location>
        <topology evidence="1">Multi-pass membrane protein</topology>
    </subcellularLocation>
</comment>
<keyword evidence="6 7" id="KW-0472">Membrane</keyword>
<dbReference type="PRINTS" id="PR01036">
    <property type="entry name" value="TCRTETB"/>
</dbReference>
<feature type="transmembrane region" description="Helical" evidence="7">
    <location>
        <begin position="225"/>
        <end position="248"/>
    </location>
</feature>
<feature type="transmembrane region" description="Helical" evidence="7">
    <location>
        <begin position="143"/>
        <end position="163"/>
    </location>
</feature>
<protein>
    <submittedName>
        <fullName evidence="9">Multidrug efflux MFS transporter</fullName>
    </submittedName>
</protein>
<gene>
    <name evidence="9" type="ORF">L0M14_12100</name>
</gene>
<dbReference type="PANTHER" id="PTHR42718">
    <property type="entry name" value="MAJOR FACILITATOR SUPERFAMILY MULTIDRUG TRANSPORTER MFSC"/>
    <property type="match status" value="1"/>
</dbReference>
<name>A0ABY3SS02_9BACL</name>
<dbReference type="PROSITE" id="PS50850">
    <property type="entry name" value="MFS"/>
    <property type="match status" value="1"/>
</dbReference>
<dbReference type="Gene3D" id="1.20.1720.10">
    <property type="entry name" value="Multidrug resistance protein D"/>
    <property type="match status" value="1"/>
</dbReference>
<keyword evidence="4 7" id="KW-0812">Transmembrane</keyword>
<evidence type="ECO:0000313" key="9">
    <source>
        <dbReference type="EMBL" id="UJF35757.1"/>
    </source>
</evidence>
<evidence type="ECO:0000259" key="8">
    <source>
        <dbReference type="PROSITE" id="PS50850"/>
    </source>
</evidence>
<evidence type="ECO:0000256" key="4">
    <source>
        <dbReference type="ARBA" id="ARBA00022692"/>
    </source>
</evidence>
<feature type="transmembrane region" description="Helical" evidence="7">
    <location>
        <begin position="401"/>
        <end position="420"/>
    </location>
</feature>
<dbReference type="PANTHER" id="PTHR42718:SF24">
    <property type="entry name" value="MAJOR FACILITATOR SUPERFAMILY (MFS) PROFILE DOMAIN-CONTAINING PROTEIN"/>
    <property type="match status" value="1"/>
</dbReference>
<feature type="transmembrane region" description="Helical" evidence="7">
    <location>
        <begin position="80"/>
        <end position="99"/>
    </location>
</feature>
<proteinExistence type="predicted"/>
<accession>A0ABY3SS02</accession>
<dbReference type="NCBIfam" id="TIGR00711">
    <property type="entry name" value="efflux_EmrB"/>
    <property type="match status" value="1"/>
</dbReference>
<feature type="transmembrane region" description="Helical" evidence="7">
    <location>
        <begin position="53"/>
        <end position="73"/>
    </location>
</feature>
<evidence type="ECO:0000256" key="5">
    <source>
        <dbReference type="ARBA" id="ARBA00022989"/>
    </source>
</evidence>
<dbReference type="InterPro" id="IPR004638">
    <property type="entry name" value="EmrB-like"/>
</dbReference>
<dbReference type="Proteomes" id="UP001649230">
    <property type="component" value="Chromosome"/>
</dbReference>
<dbReference type="Pfam" id="PF07690">
    <property type="entry name" value="MFS_1"/>
    <property type="match status" value="1"/>
</dbReference>
<evidence type="ECO:0000256" key="6">
    <source>
        <dbReference type="ARBA" id="ARBA00023136"/>
    </source>
</evidence>
<evidence type="ECO:0000256" key="1">
    <source>
        <dbReference type="ARBA" id="ARBA00004651"/>
    </source>
</evidence>
<dbReference type="RefSeq" id="WP_235122314.1">
    <property type="nucleotide sequence ID" value="NZ_CP090978.1"/>
</dbReference>